<dbReference type="InterPro" id="IPR004087">
    <property type="entry name" value="KH_dom"/>
</dbReference>
<feature type="region of interest" description="Disordered" evidence="7">
    <location>
        <begin position="909"/>
        <end position="949"/>
    </location>
</feature>
<evidence type="ECO:0000256" key="7">
    <source>
        <dbReference type="SAM" id="MobiDB-lite"/>
    </source>
</evidence>
<dbReference type="CDD" id="cd22412">
    <property type="entry name" value="KH-I_Vigilin_rpt9"/>
    <property type="match status" value="1"/>
</dbReference>
<dbReference type="FunFam" id="3.30.1370.10:FF:000061">
    <property type="entry name" value="High density lipoprotein binding protein"/>
    <property type="match status" value="1"/>
</dbReference>
<proteinExistence type="predicted"/>
<dbReference type="InterPro" id="IPR004088">
    <property type="entry name" value="KH_dom_type_1"/>
</dbReference>
<feature type="domain" description="K Homology" evidence="8">
    <location>
        <begin position="1052"/>
        <end position="1121"/>
    </location>
</feature>
<dbReference type="CDD" id="cd22409">
    <property type="entry name" value="KH-I_Vigilin_rpt5"/>
    <property type="match status" value="1"/>
</dbReference>
<keyword evidence="6" id="KW-0175">Coiled coil</keyword>
<keyword evidence="2" id="KW-0963">Cytoplasm</keyword>
<feature type="domain" description="K Homology" evidence="8">
    <location>
        <begin position="651"/>
        <end position="720"/>
    </location>
</feature>
<dbReference type="CDD" id="cd22418">
    <property type="entry name" value="KH-I_Vigilin_rpt15"/>
    <property type="match status" value="1"/>
</dbReference>
<sequence length="1281" mass="142179">MSTDPQLLPGGSTPAPAVDPNGVNIEEEAYEPPTYDDAFPPMESAPMGGGPKRGQSGRGPSYARMAVKSSVVTQVFHVPLEERRYKEMNQGFGETGSQSSKICTDIMKKTDASIEMSLAKDQSLTIVVTGKEEAVIKARREVMNKLQTQANITVQIPKEHHRFVIGKEGKKLKELEQATMTKITIPNSEENSDMIRILGPKEGIDQAKHELQLISDEQAKRAFERLIVPYKYHPFICGPENCFTKELSARTGAKISVPPLSARKDEIVVAGEKEGVHEAKAVILRTYEEKKLKTTTVSLEVRKSQHRYVIGPRGSNLADILKETGVSVEVPPADSPSETITLRGEQAQLGPAITQVYAKANSIKMEEVHAPAWLHRFIIGRQGKNVKNITQNLPKVHVEFKEGRDVIVIEGPPDEVEKARSALEEISRDLQNRLSFVDISIDPKYHKHIIGKAGANITRIKKDTGVSIRIPPDEEKSSNIRIEGSPEGIQQAKKELLEIAQRLENEKSRDILIEHRFHRTIIGTKGEYIKDIRDKFKQVQITFPDHGKQSDVVTLRGPKQEVDLCHRFLKELTKELVENNFQVSLPIFKKFHKNVIGKGGSTINTIKEDTDTRIEIPTESSDSDLIVITGKKANVEKAKKRIIAIESELANITEAEVRIPTKHHQSLIGSKGRLIRAIMDECGGAHIHFPKEGSGSDKVTIRGPKDEVEKAKKQLMDLTNEREQASFTVDVHAKPEYHRFLIGRGGANIRKVREETGARVVFPNNNDDDQTLVQIIGTKEAVEEAKKRLASLIKDLDNITEAEIDVDTKFHRHFVARRGQVLREIGDEYGGVTVSFPRNGSSSTKVVIKGARDCVDGAQKRILDIVSDLVQQVSIECIIPQKFHGTVMGPKGSRIQTVTQEFDVAIKFPDKNTPPPAPPAAQPVNGETNGEGGEETPAAPAPAPGPKKQDIIMITGKKDNCDKAKEALLALVPITQEVNVPFDYHRYIIGAKGAGVRHLMEENDVNIAIPPASEQSDVVIVRGTPVNVARGVEALIKRVRELDDEQEDRRLKSFTVELTVAPKYHPKIIGRKGAVIGKIRIKHEVNIQFPARNQEEQDTIKIMGYEANAEAAKEEILAIVKELEDQVSVELAIDHRIHRRLIGARGKAINRIMDEYKVDIRFPREEDPNPNVVVVTGDSDNVDECCDYLKNLEEEYMMDVTETEEMQQYIRGPSRREEAPKNTSNSGFVIRDAPWSNPPDTSNVNEFPSMGGPAPGQAPAAPKPAPAAASSAPRWGPSYKR</sequence>
<dbReference type="Proteomes" id="UP000007110">
    <property type="component" value="Unassembled WGS sequence"/>
</dbReference>
<evidence type="ECO:0000256" key="4">
    <source>
        <dbReference type="ARBA" id="ARBA00022884"/>
    </source>
</evidence>
<feature type="region of interest" description="Disordered" evidence="7">
    <location>
        <begin position="1"/>
        <end position="61"/>
    </location>
</feature>
<dbReference type="CDD" id="cd22416">
    <property type="entry name" value="KH-I_Vigilin_rpt13"/>
    <property type="match status" value="1"/>
</dbReference>
<dbReference type="SMART" id="SM00322">
    <property type="entry name" value="KH"/>
    <property type="match status" value="15"/>
</dbReference>
<feature type="domain" description="K Homology" evidence="8">
    <location>
        <begin position="1125"/>
        <end position="1194"/>
    </location>
</feature>
<evidence type="ECO:0000259" key="8">
    <source>
        <dbReference type="SMART" id="SM00322"/>
    </source>
</evidence>
<dbReference type="InParanoid" id="A0A7M7RDH9"/>
<feature type="region of interest" description="Disordered" evidence="7">
    <location>
        <begin position="1209"/>
        <end position="1281"/>
    </location>
</feature>
<evidence type="ECO:0000256" key="5">
    <source>
        <dbReference type="PROSITE-ProRule" id="PRU00117"/>
    </source>
</evidence>
<dbReference type="InterPro" id="IPR036612">
    <property type="entry name" value="KH_dom_type_1_sf"/>
</dbReference>
<evidence type="ECO:0000313" key="10">
    <source>
        <dbReference type="Proteomes" id="UP000007110"/>
    </source>
</evidence>
<feature type="domain" description="K Homology" evidence="8">
    <location>
        <begin position="148"/>
        <end position="216"/>
    </location>
</feature>
<evidence type="ECO:0000313" key="9">
    <source>
        <dbReference type="EnsemblMetazoa" id="XP_792502"/>
    </source>
</evidence>
<dbReference type="OrthoDB" id="10027144at2759"/>
<feature type="domain" description="K Homology" evidence="8">
    <location>
        <begin position="871"/>
        <end position="973"/>
    </location>
</feature>
<dbReference type="CDD" id="cd22407">
    <property type="entry name" value="KH-I_Vigilin_rpt3"/>
    <property type="match status" value="1"/>
</dbReference>
<dbReference type="GeneID" id="587697"/>
<dbReference type="CDD" id="cd22413">
    <property type="entry name" value="KH-I_Vigilin_rpt10"/>
    <property type="match status" value="1"/>
</dbReference>
<evidence type="ECO:0000256" key="1">
    <source>
        <dbReference type="ARBA" id="ARBA00004496"/>
    </source>
</evidence>
<dbReference type="KEGG" id="spu:587697"/>
<dbReference type="FunFam" id="3.30.1370.10:FF:000018">
    <property type="entry name" value="vigilin isoform X1"/>
    <property type="match status" value="1"/>
</dbReference>
<feature type="domain" description="K Homology" evidence="8">
    <location>
        <begin position="974"/>
        <end position="1040"/>
    </location>
</feature>
<accession>A0A7M7RDH9</accession>
<dbReference type="PANTHER" id="PTHR10627:SF31">
    <property type="entry name" value="DODECA-SATELLITE-BINDING PROTEIN 1, ISOFORM A"/>
    <property type="match status" value="1"/>
</dbReference>
<feature type="domain" description="K Homology" evidence="8">
    <location>
        <begin position="362"/>
        <end position="428"/>
    </location>
</feature>
<feature type="domain" description="K Homology" evidence="8">
    <location>
        <begin position="798"/>
        <end position="867"/>
    </location>
</feature>
<dbReference type="CDD" id="cd22406">
    <property type="entry name" value="KH-I_Vigilin_rpt2"/>
    <property type="match status" value="1"/>
</dbReference>
<dbReference type="GO" id="GO:0003729">
    <property type="term" value="F:mRNA binding"/>
    <property type="evidence" value="ECO:0000318"/>
    <property type="project" value="GO_Central"/>
</dbReference>
<feature type="domain" description="K Homology" evidence="8">
    <location>
        <begin position="723"/>
        <end position="794"/>
    </location>
</feature>
<comment type="subcellular location">
    <subcellularLocation>
        <location evidence="1">Cytoplasm</location>
    </subcellularLocation>
</comment>
<feature type="domain" description="K Homology" evidence="8">
    <location>
        <begin position="70"/>
        <end position="147"/>
    </location>
</feature>
<dbReference type="CDD" id="cd22417">
    <property type="entry name" value="KH-I_Vigilin_rpt14"/>
    <property type="match status" value="1"/>
</dbReference>
<dbReference type="EnsemblMetazoa" id="XM_787409">
    <property type="protein sequence ID" value="XP_792502"/>
    <property type="gene ID" value="LOC587697"/>
</dbReference>
<dbReference type="CDD" id="cd22408">
    <property type="entry name" value="KH-I_Vigilin_rpt4"/>
    <property type="match status" value="1"/>
</dbReference>
<name>A0A7M7RDH9_STRPU</name>
<protein>
    <recommendedName>
        <fullName evidence="8">K Homology domain-containing protein</fullName>
    </recommendedName>
</protein>
<feature type="domain" description="K Homology" evidence="8">
    <location>
        <begin position="505"/>
        <end position="574"/>
    </location>
</feature>
<dbReference type="OMA" id="DHAGQQV"/>
<dbReference type="FunFam" id="3.30.1370.10:FF:000039">
    <property type="entry name" value="vigilin isoform X1"/>
    <property type="match status" value="1"/>
</dbReference>
<dbReference type="CTD" id="3069"/>
<dbReference type="CDD" id="cd02394">
    <property type="entry name" value="KH-I_Vigilin_rpt6"/>
    <property type="match status" value="1"/>
</dbReference>
<dbReference type="PROSITE" id="PS50084">
    <property type="entry name" value="KH_TYPE_1"/>
    <property type="match status" value="14"/>
</dbReference>
<keyword evidence="3" id="KW-0677">Repeat</keyword>
<feature type="compositionally biased region" description="Pro residues" evidence="7">
    <location>
        <begin position="912"/>
        <end position="921"/>
    </location>
</feature>
<reference evidence="9" key="2">
    <citation type="submission" date="2021-01" db="UniProtKB">
        <authorList>
            <consortium name="EnsemblMetazoa"/>
        </authorList>
    </citation>
    <scope>IDENTIFICATION</scope>
</reference>
<dbReference type="SUPFAM" id="SSF54791">
    <property type="entry name" value="Eukaryotic type KH-domain (KH-domain type I)"/>
    <property type="match status" value="13"/>
</dbReference>
<dbReference type="FunCoup" id="A0A7M7RDH9">
    <property type="interactions" value="585"/>
</dbReference>
<dbReference type="CDD" id="cd22405">
    <property type="entry name" value="KH-I_Vigilin_rpt1"/>
    <property type="match status" value="1"/>
</dbReference>
<organism evidence="9 10">
    <name type="scientific">Strongylocentrotus purpuratus</name>
    <name type="common">Purple sea urchin</name>
    <dbReference type="NCBI Taxonomy" id="7668"/>
    <lineage>
        <taxon>Eukaryota</taxon>
        <taxon>Metazoa</taxon>
        <taxon>Echinodermata</taxon>
        <taxon>Eleutherozoa</taxon>
        <taxon>Echinozoa</taxon>
        <taxon>Echinoidea</taxon>
        <taxon>Euechinoidea</taxon>
        <taxon>Echinacea</taxon>
        <taxon>Camarodonta</taxon>
        <taxon>Echinidea</taxon>
        <taxon>Strongylocentrotidae</taxon>
        <taxon>Strongylocentrotus</taxon>
    </lineage>
</organism>
<dbReference type="Pfam" id="PF00013">
    <property type="entry name" value="KH_1"/>
    <property type="match status" value="14"/>
</dbReference>
<feature type="coiled-coil region" evidence="6">
    <location>
        <begin position="775"/>
        <end position="802"/>
    </location>
</feature>
<evidence type="ECO:0000256" key="6">
    <source>
        <dbReference type="SAM" id="Coils"/>
    </source>
</evidence>
<feature type="domain" description="K Homology" evidence="8">
    <location>
        <begin position="433"/>
        <end position="501"/>
    </location>
</feature>
<keyword evidence="10" id="KW-1185">Reference proteome</keyword>
<evidence type="ECO:0000256" key="3">
    <source>
        <dbReference type="ARBA" id="ARBA00022737"/>
    </source>
</evidence>
<dbReference type="InterPro" id="IPR057778">
    <property type="entry name" value="KH_Vigilin_N"/>
</dbReference>
<evidence type="ECO:0000256" key="2">
    <source>
        <dbReference type="ARBA" id="ARBA00022490"/>
    </source>
</evidence>
<dbReference type="RefSeq" id="XP_792502.1">
    <property type="nucleotide sequence ID" value="XM_787409.5"/>
</dbReference>
<reference evidence="10" key="1">
    <citation type="submission" date="2015-02" db="EMBL/GenBank/DDBJ databases">
        <title>Genome sequencing for Strongylocentrotus purpuratus.</title>
        <authorList>
            <person name="Murali S."/>
            <person name="Liu Y."/>
            <person name="Vee V."/>
            <person name="English A."/>
            <person name="Wang M."/>
            <person name="Skinner E."/>
            <person name="Han Y."/>
            <person name="Muzny D.M."/>
            <person name="Worley K.C."/>
            <person name="Gibbs R.A."/>
        </authorList>
    </citation>
    <scope>NUCLEOTIDE SEQUENCE</scope>
</reference>
<dbReference type="PANTHER" id="PTHR10627">
    <property type="entry name" value="SCP160"/>
    <property type="match status" value="1"/>
</dbReference>
<feature type="compositionally biased region" description="Low complexity" evidence="7">
    <location>
        <begin position="1248"/>
        <end position="1281"/>
    </location>
</feature>
<feature type="domain" description="K Homology" evidence="8">
    <location>
        <begin position="220"/>
        <end position="288"/>
    </location>
</feature>
<dbReference type="CDD" id="cd22410">
    <property type="entry name" value="KH-I_Vigilin_rpt7"/>
    <property type="match status" value="1"/>
</dbReference>
<keyword evidence="4 5" id="KW-0694">RNA-binding</keyword>
<dbReference type="CDD" id="cd22414">
    <property type="entry name" value="KH-I_Vigilin_rpt11"/>
    <property type="match status" value="1"/>
</dbReference>
<dbReference type="Pfam" id="PF24668">
    <property type="entry name" value="KH_Vigilin"/>
    <property type="match status" value="1"/>
</dbReference>
<dbReference type="CDD" id="cd22411">
    <property type="entry name" value="KH-I_Vigilin_rpt8"/>
    <property type="match status" value="1"/>
</dbReference>
<dbReference type="Gene3D" id="3.30.1370.10">
    <property type="entry name" value="K Homology domain, type 1"/>
    <property type="match status" value="14"/>
</dbReference>
<feature type="domain" description="K Homology" evidence="8">
    <location>
        <begin position="579"/>
        <end position="647"/>
    </location>
</feature>
<dbReference type="CDD" id="cd22415">
    <property type="entry name" value="KH-I_Vigilin_rpt12"/>
    <property type="match status" value="1"/>
</dbReference>
<feature type="domain" description="K Homology" evidence="8">
    <location>
        <begin position="293"/>
        <end position="361"/>
    </location>
</feature>